<keyword evidence="3" id="KW-1133">Transmembrane helix</keyword>
<dbReference type="Proteomes" id="UP000282876">
    <property type="component" value="Unassembled WGS sequence"/>
</dbReference>
<evidence type="ECO:0000256" key="2">
    <source>
        <dbReference type="SAM" id="MobiDB-lite"/>
    </source>
</evidence>
<evidence type="ECO:0000256" key="3">
    <source>
        <dbReference type="SAM" id="Phobius"/>
    </source>
</evidence>
<dbReference type="VEuPathDB" id="MicrosporidiaDB:TUBRATIS_003360"/>
<sequence>MDPEEEVTIERVSTEEDKLEYCLIEREYLQIPKEEELKVTGNVKKQSEINTLLPDTKKEESINEKESIIYEQWNEIEKMKNKLKETEKRIDDLEIAMEKCLELTEKIKNFILSDEMNKEKPIKEKLTGVFAVKGDENKNEPTEQLSEEKETGTRKMHESTKKENDLINCNQSKENVFVGTNQDKEEDVFFSRKVGLIFIYFVVFCLYLLYALFQS</sequence>
<dbReference type="AlphaFoldDB" id="A0A437AQ87"/>
<keyword evidence="5" id="KW-1185">Reference proteome</keyword>
<organism evidence="4 5">
    <name type="scientific">Tubulinosema ratisbonensis</name>
    <dbReference type="NCBI Taxonomy" id="291195"/>
    <lineage>
        <taxon>Eukaryota</taxon>
        <taxon>Fungi</taxon>
        <taxon>Fungi incertae sedis</taxon>
        <taxon>Microsporidia</taxon>
        <taxon>Tubulinosematoidea</taxon>
        <taxon>Tubulinosematidae</taxon>
        <taxon>Tubulinosema</taxon>
    </lineage>
</organism>
<feature type="transmembrane region" description="Helical" evidence="3">
    <location>
        <begin position="194"/>
        <end position="213"/>
    </location>
</feature>
<evidence type="ECO:0000313" key="4">
    <source>
        <dbReference type="EMBL" id="RVD93146.1"/>
    </source>
</evidence>
<evidence type="ECO:0000313" key="5">
    <source>
        <dbReference type="Proteomes" id="UP000282876"/>
    </source>
</evidence>
<reference evidence="4 5" key="1">
    <citation type="submission" date="2018-10" db="EMBL/GenBank/DDBJ databases">
        <title>Draft genome sequence of the microsporidian Tubulinosema ratisbonensis.</title>
        <authorList>
            <person name="Polonais V."/>
            <person name="Peyretaillade E."/>
            <person name="Niehus S."/>
            <person name="Wawrzyniak I."/>
            <person name="Franchet A."/>
            <person name="Gaspin C."/>
            <person name="Reichstadt M."/>
            <person name="Belser C."/>
            <person name="Labadie K."/>
            <person name="Delbac F."/>
            <person name="Ferrandon D."/>
        </authorList>
    </citation>
    <scope>NUCLEOTIDE SEQUENCE [LARGE SCALE GENOMIC DNA]</scope>
    <source>
        <strain evidence="4 5">Franzen</strain>
    </source>
</reference>
<keyword evidence="3" id="KW-0812">Transmembrane</keyword>
<gene>
    <name evidence="4" type="ORF">TUBRATIS_003360</name>
</gene>
<feature type="region of interest" description="Disordered" evidence="2">
    <location>
        <begin position="137"/>
        <end position="162"/>
    </location>
</feature>
<accession>A0A437AQ87</accession>
<protein>
    <submittedName>
        <fullName evidence="4">Uncharacterized protein</fullName>
    </submittedName>
</protein>
<comment type="caution">
    <text evidence="4">The sequence shown here is derived from an EMBL/GenBank/DDBJ whole genome shotgun (WGS) entry which is preliminary data.</text>
</comment>
<proteinExistence type="predicted"/>
<feature type="coiled-coil region" evidence="1">
    <location>
        <begin position="76"/>
        <end position="103"/>
    </location>
</feature>
<dbReference type="EMBL" id="RCSS01000081">
    <property type="protein sequence ID" value="RVD93146.1"/>
    <property type="molecule type" value="Genomic_DNA"/>
</dbReference>
<name>A0A437AQ87_9MICR</name>
<evidence type="ECO:0000256" key="1">
    <source>
        <dbReference type="SAM" id="Coils"/>
    </source>
</evidence>
<keyword evidence="1" id="KW-0175">Coiled coil</keyword>
<keyword evidence="3" id="KW-0472">Membrane</keyword>